<feature type="compositionally biased region" description="Polar residues" evidence="1">
    <location>
        <begin position="65"/>
        <end position="81"/>
    </location>
</feature>
<dbReference type="EMBL" id="ML977617">
    <property type="protein sequence ID" value="KAF1997066.1"/>
    <property type="molecule type" value="Genomic_DNA"/>
</dbReference>
<evidence type="ECO:0000256" key="1">
    <source>
        <dbReference type="SAM" id="MobiDB-lite"/>
    </source>
</evidence>
<name>A0A6A5WHB5_9PLEO</name>
<feature type="compositionally biased region" description="Low complexity" evidence="1">
    <location>
        <begin position="82"/>
        <end position="98"/>
    </location>
</feature>
<feature type="region of interest" description="Disordered" evidence="1">
    <location>
        <begin position="34"/>
        <end position="102"/>
    </location>
</feature>
<keyword evidence="3" id="KW-1185">Reference proteome</keyword>
<evidence type="ECO:0000313" key="3">
    <source>
        <dbReference type="Proteomes" id="UP000799779"/>
    </source>
</evidence>
<dbReference type="Proteomes" id="UP000799779">
    <property type="component" value="Unassembled WGS sequence"/>
</dbReference>
<feature type="compositionally biased region" description="Polar residues" evidence="1">
    <location>
        <begin position="44"/>
        <end position="58"/>
    </location>
</feature>
<sequence>MTVSPIKERRGMPEEDIKIANFVRLEKLPARLPKEPQHLHISGPHSTSFQSQKLQTPTSPIPLSRHSSLLLTPPTQNITIYTGTNSMSSTTSTSGTNSRQSSLYTLDAEKPTKSEIAVSSASILSSDSSTTKRSKTKIIWEAIKKHAREHHESVNAAYATYYGAGTGNGQYTKFERK</sequence>
<evidence type="ECO:0000313" key="2">
    <source>
        <dbReference type="EMBL" id="KAF1997066.1"/>
    </source>
</evidence>
<dbReference type="AlphaFoldDB" id="A0A6A5WHB5"/>
<reference evidence="2" key="1">
    <citation type="journal article" date="2020" name="Stud. Mycol.">
        <title>101 Dothideomycetes genomes: a test case for predicting lifestyles and emergence of pathogens.</title>
        <authorList>
            <person name="Haridas S."/>
            <person name="Albert R."/>
            <person name="Binder M."/>
            <person name="Bloem J."/>
            <person name="Labutti K."/>
            <person name="Salamov A."/>
            <person name="Andreopoulos B."/>
            <person name="Baker S."/>
            <person name="Barry K."/>
            <person name="Bills G."/>
            <person name="Bluhm B."/>
            <person name="Cannon C."/>
            <person name="Castanera R."/>
            <person name="Culley D."/>
            <person name="Daum C."/>
            <person name="Ezra D."/>
            <person name="Gonzalez J."/>
            <person name="Henrissat B."/>
            <person name="Kuo A."/>
            <person name="Liang C."/>
            <person name="Lipzen A."/>
            <person name="Lutzoni F."/>
            <person name="Magnuson J."/>
            <person name="Mondo S."/>
            <person name="Nolan M."/>
            <person name="Ohm R."/>
            <person name="Pangilinan J."/>
            <person name="Park H.-J."/>
            <person name="Ramirez L."/>
            <person name="Alfaro M."/>
            <person name="Sun H."/>
            <person name="Tritt A."/>
            <person name="Yoshinaga Y."/>
            <person name="Zwiers L.-H."/>
            <person name="Turgeon B."/>
            <person name="Goodwin S."/>
            <person name="Spatafora J."/>
            <person name="Crous P."/>
            <person name="Grigoriev I."/>
        </authorList>
    </citation>
    <scope>NUCLEOTIDE SEQUENCE</scope>
    <source>
        <strain evidence="2">CBS 123094</strain>
    </source>
</reference>
<proteinExistence type="predicted"/>
<accession>A0A6A5WHB5</accession>
<organism evidence="2 3">
    <name type="scientific">Amniculicola lignicola CBS 123094</name>
    <dbReference type="NCBI Taxonomy" id="1392246"/>
    <lineage>
        <taxon>Eukaryota</taxon>
        <taxon>Fungi</taxon>
        <taxon>Dikarya</taxon>
        <taxon>Ascomycota</taxon>
        <taxon>Pezizomycotina</taxon>
        <taxon>Dothideomycetes</taxon>
        <taxon>Pleosporomycetidae</taxon>
        <taxon>Pleosporales</taxon>
        <taxon>Amniculicolaceae</taxon>
        <taxon>Amniculicola</taxon>
    </lineage>
</organism>
<protein>
    <submittedName>
        <fullName evidence="2">Uncharacterized protein</fullName>
    </submittedName>
</protein>
<gene>
    <name evidence="2" type="ORF">P154DRAFT_622675</name>
</gene>